<gene>
    <name evidence="2" type="ORF">AXF42_Ash020861</name>
</gene>
<dbReference type="CDD" id="cd01647">
    <property type="entry name" value="RT_LTR"/>
    <property type="match status" value="1"/>
</dbReference>
<dbReference type="EMBL" id="KZ454301">
    <property type="protein sequence ID" value="PKA46337.1"/>
    <property type="molecule type" value="Genomic_DNA"/>
</dbReference>
<dbReference type="Gene3D" id="3.30.70.270">
    <property type="match status" value="1"/>
</dbReference>
<keyword evidence="3" id="KW-1185">Reference proteome</keyword>
<evidence type="ECO:0000313" key="2">
    <source>
        <dbReference type="EMBL" id="PKA46337.1"/>
    </source>
</evidence>
<dbReference type="PANTHER" id="PTHR33064">
    <property type="entry name" value="POL PROTEIN"/>
    <property type="match status" value="1"/>
</dbReference>
<dbReference type="InterPro" id="IPR051320">
    <property type="entry name" value="Viral_Replic_Matur_Polypro"/>
</dbReference>
<dbReference type="InterPro" id="IPR000477">
    <property type="entry name" value="RT_dom"/>
</dbReference>
<dbReference type="PROSITE" id="PS50878">
    <property type="entry name" value="RT_POL"/>
    <property type="match status" value="1"/>
</dbReference>
<name>A0A2H9ZSS0_9ASPA</name>
<evidence type="ECO:0000259" key="1">
    <source>
        <dbReference type="PROSITE" id="PS50878"/>
    </source>
</evidence>
<dbReference type="InterPro" id="IPR043502">
    <property type="entry name" value="DNA/RNA_pol_sf"/>
</dbReference>
<dbReference type="AlphaFoldDB" id="A0A2H9ZSS0"/>
<sequence>MPFSLKNTSMMYQRIVDTVFKGQKGQNVEAYVDDILIRSKSGKEHLSYLRETLDTCLSYNIKLNPLKSIFGAAYGKFLGHMVSIRGIEANPEEIQAILEMDPPQTIEGI</sequence>
<accession>A0A2H9ZSS0</accession>
<dbReference type="OrthoDB" id="101614at2759"/>
<feature type="domain" description="Reverse transcriptase" evidence="1">
    <location>
        <begin position="1"/>
        <end position="82"/>
    </location>
</feature>
<dbReference type="Proteomes" id="UP000236161">
    <property type="component" value="Unassembled WGS sequence"/>
</dbReference>
<evidence type="ECO:0000313" key="3">
    <source>
        <dbReference type="Proteomes" id="UP000236161"/>
    </source>
</evidence>
<dbReference type="PANTHER" id="PTHR33064:SF37">
    <property type="entry name" value="RIBONUCLEASE H"/>
    <property type="match status" value="1"/>
</dbReference>
<proteinExistence type="predicted"/>
<organism evidence="2 3">
    <name type="scientific">Apostasia shenzhenica</name>
    <dbReference type="NCBI Taxonomy" id="1088818"/>
    <lineage>
        <taxon>Eukaryota</taxon>
        <taxon>Viridiplantae</taxon>
        <taxon>Streptophyta</taxon>
        <taxon>Embryophyta</taxon>
        <taxon>Tracheophyta</taxon>
        <taxon>Spermatophyta</taxon>
        <taxon>Magnoliopsida</taxon>
        <taxon>Liliopsida</taxon>
        <taxon>Asparagales</taxon>
        <taxon>Orchidaceae</taxon>
        <taxon>Apostasioideae</taxon>
        <taxon>Apostasia</taxon>
    </lineage>
</organism>
<dbReference type="InterPro" id="IPR043128">
    <property type="entry name" value="Rev_trsase/Diguanyl_cyclase"/>
</dbReference>
<protein>
    <recommendedName>
        <fullName evidence="1">Reverse transcriptase domain-containing protein</fullName>
    </recommendedName>
</protein>
<dbReference type="SUPFAM" id="SSF56672">
    <property type="entry name" value="DNA/RNA polymerases"/>
    <property type="match status" value="1"/>
</dbReference>
<reference evidence="2 3" key="1">
    <citation type="journal article" date="2017" name="Nature">
        <title>The Apostasia genome and the evolution of orchids.</title>
        <authorList>
            <person name="Zhang G.Q."/>
            <person name="Liu K.W."/>
            <person name="Li Z."/>
            <person name="Lohaus R."/>
            <person name="Hsiao Y.Y."/>
            <person name="Niu S.C."/>
            <person name="Wang J.Y."/>
            <person name="Lin Y.C."/>
            <person name="Xu Q."/>
            <person name="Chen L.J."/>
            <person name="Yoshida K."/>
            <person name="Fujiwara S."/>
            <person name="Wang Z.W."/>
            <person name="Zhang Y.Q."/>
            <person name="Mitsuda N."/>
            <person name="Wang M."/>
            <person name="Liu G.H."/>
            <person name="Pecoraro L."/>
            <person name="Huang H.X."/>
            <person name="Xiao X.J."/>
            <person name="Lin M."/>
            <person name="Wu X.Y."/>
            <person name="Wu W.L."/>
            <person name="Chen Y.Y."/>
            <person name="Chang S.B."/>
            <person name="Sakamoto S."/>
            <person name="Ohme-Takagi M."/>
            <person name="Yagi M."/>
            <person name="Zeng S.J."/>
            <person name="Shen C.Y."/>
            <person name="Yeh C.M."/>
            <person name="Luo Y.B."/>
            <person name="Tsai W.C."/>
            <person name="Van de Peer Y."/>
            <person name="Liu Z.J."/>
        </authorList>
    </citation>
    <scope>NUCLEOTIDE SEQUENCE [LARGE SCALE GENOMIC DNA]</scope>
    <source>
        <strain evidence="3">cv. Shenzhen</strain>
        <tissue evidence="2">Stem</tissue>
    </source>
</reference>
<dbReference type="Pfam" id="PF00078">
    <property type="entry name" value="RVT_1"/>
    <property type="match status" value="1"/>
</dbReference>